<feature type="non-terminal residue" evidence="1">
    <location>
        <position position="1"/>
    </location>
</feature>
<name>A0ABN9UNH4_9DINO</name>
<evidence type="ECO:0000313" key="2">
    <source>
        <dbReference type="Proteomes" id="UP001189429"/>
    </source>
</evidence>
<keyword evidence="2" id="KW-1185">Reference proteome</keyword>
<accession>A0ABN9UNH4</accession>
<evidence type="ECO:0000313" key="1">
    <source>
        <dbReference type="EMBL" id="CAK0861475.1"/>
    </source>
</evidence>
<dbReference type="Proteomes" id="UP001189429">
    <property type="component" value="Unassembled WGS sequence"/>
</dbReference>
<comment type="caution">
    <text evidence="1">The sequence shown here is derived from an EMBL/GenBank/DDBJ whole genome shotgun (WGS) entry which is preliminary data.</text>
</comment>
<reference evidence="1" key="1">
    <citation type="submission" date="2023-10" db="EMBL/GenBank/DDBJ databases">
        <authorList>
            <person name="Chen Y."/>
            <person name="Shah S."/>
            <person name="Dougan E. K."/>
            <person name="Thang M."/>
            <person name="Chan C."/>
        </authorList>
    </citation>
    <scope>NUCLEOTIDE SEQUENCE [LARGE SCALE GENOMIC DNA]</scope>
</reference>
<organism evidence="1 2">
    <name type="scientific">Prorocentrum cordatum</name>
    <dbReference type="NCBI Taxonomy" id="2364126"/>
    <lineage>
        <taxon>Eukaryota</taxon>
        <taxon>Sar</taxon>
        <taxon>Alveolata</taxon>
        <taxon>Dinophyceae</taxon>
        <taxon>Prorocentrales</taxon>
        <taxon>Prorocentraceae</taxon>
        <taxon>Prorocentrum</taxon>
    </lineage>
</organism>
<proteinExistence type="predicted"/>
<gene>
    <name evidence="1" type="ORF">PCOR1329_LOCUS50134</name>
</gene>
<protein>
    <submittedName>
        <fullName evidence="1">Uncharacterized protein</fullName>
    </submittedName>
</protein>
<dbReference type="EMBL" id="CAUYUJ010016063">
    <property type="protein sequence ID" value="CAK0861475.1"/>
    <property type="molecule type" value="Genomic_DNA"/>
</dbReference>
<sequence length="174" mass="18059">ATAVPTGCGHMFSYWDSVGPVSCDIGCWREVDENSRCGESDNCCLWFMDRVAEISNARDGKEAKEVVASDSNDPDAVKDMICEQGGEEKCALGDWNHETQKTRLYSVMDGLPLAGQRSLASVATIGLGAIGGAAALAGAALAFRRCGAPSAPVDISANEAAGGGQRAPIMASQS</sequence>